<reference evidence="2 3" key="1">
    <citation type="submission" date="2019-05" db="EMBL/GenBank/DDBJ databases">
        <title>Pseudomonas edaphica sp. nov., isolated from rhizospheric soil of Cistus ladanifer L. in Spain.</title>
        <authorList>
            <person name="Peix A."/>
        </authorList>
    </citation>
    <scope>NUCLEOTIDE SEQUENCE [LARGE SCALE GENOMIC DNA]</scope>
    <source>
        <strain evidence="2 3">RD25</strain>
    </source>
</reference>
<feature type="transmembrane region" description="Helical" evidence="1">
    <location>
        <begin position="44"/>
        <end position="67"/>
    </location>
</feature>
<protein>
    <submittedName>
        <fullName evidence="2">DUF2157 domain-containing protein</fullName>
    </submittedName>
</protein>
<dbReference type="RefSeq" id="WP_138452145.1">
    <property type="nucleotide sequence ID" value="NZ_VBVZ01000255.1"/>
</dbReference>
<comment type="caution">
    <text evidence="2">The sequence shown here is derived from an EMBL/GenBank/DDBJ whole genome shotgun (WGS) entry which is preliminary data.</text>
</comment>
<sequence length="330" mass="36401">MSKSTRQLMLDEIADWQHRGLIDGATRQRLSAPYQRPGQLLSTVLQWLGIGSVLLIGMAVLGGVSYLSESVTLGVLLFFIVGVALWWGGVRLARDPAGRMPVTGVAILTIGLMLIGGSLLLGGIEDEDGGLNRVPLALLLTAVLSACTAYRYHLRWPLFLGLLCVFHALGSWERYTGGGSYDFGIQDPRLMAVIAGLAALLGLWHQHAEEGPLRHCRGFGRLYVIFGLLYFNCSLWFLSLERYGWSESALWILLFTLGAISQLVIGARFKHPSFIGFGVVFLGIDLYTRFYEYAWDHLSVVSFFIAAGVMGIALGWLFERAALRAKEDRS</sequence>
<accession>A0ABY2U810</accession>
<evidence type="ECO:0000313" key="2">
    <source>
        <dbReference type="EMBL" id="TLG90475.1"/>
    </source>
</evidence>
<gene>
    <name evidence="2" type="ORF">FEM54_17490</name>
</gene>
<keyword evidence="1" id="KW-1133">Transmembrane helix</keyword>
<proteinExistence type="predicted"/>
<name>A0ABY2U810_9PSED</name>
<dbReference type="Proteomes" id="UP000304941">
    <property type="component" value="Unassembled WGS sequence"/>
</dbReference>
<feature type="transmembrane region" description="Helical" evidence="1">
    <location>
        <begin position="73"/>
        <end position="90"/>
    </location>
</feature>
<feature type="transmembrane region" description="Helical" evidence="1">
    <location>
        <begin position="274"/>
        <end position="291"/>
    </location>
</feature>
<feature type="transmembrane region" description="Helical" evidence="1">
    <location>
        <begin position="190"/>
        <end position="206"/>
    </location>
</feature>
<feature type="transmembrane region" description="Helical" evidence="1">
    <location>
        <begin position="297"/>
        <end position="318"/>
    </location>
</feature>
<keyword evidence="3" id="KW-1185">Reference proteome</keyword>
<dbReference type="EMBL" id="VBVZ01000255">
    <property type="protein sequence ID" value="TLG90475.1"/>
    <property type="molecule type" value="Genomic_DNA"/>
</dbReference>
<evidence type="ECO:0000313" key="3">
    <source>
        <dbReference type="Proteomes" id="UP000304941"/>
    </source>
</evidence>
<organism evidence="2 3">
    <name type="scientific">Pseudomonas edaphica</name>
    <dbReference type="NCBI Taxonomy" id="2006980"/>
    <lineage>
        <taxon>Bacteria</taxon>
        <taxon>Pseudomonadati</taxon>
        <taxon>Pseudomonadota</taxon>
        <taxon>Gammaproteobacteria</taxon>
        <taxon>Pseudomonadales</taxon>
        <taxon>Pseudomonadaceae</taxon>
        <taxon>Pseudomonas</taxon>
    </lineage>
</organism>
<feature type="transmembrane region" description="Helical" evidence="1">
    <location>
        <begin position="249"/>
        <end position="267"/>
    </location>
</feature>
<feature type="transmembrane region" description="Helical" evidence="1">
    <location>
        <begin position="154"/>
        <end position="170"/>
    </location>
</feature>
<feature type="transmembrane region" description="Helical" evidence="1">
    <location>
        <begin position="102"/>
        <end position="124"/>
    </location>
</feature>
<evidence type="ECO:0000256" key="1">
    <source>
        <dbReference type="SAM" id="Phobius"/>
    </source>
</evidence>
<feature type="transmembrane region" description="Helical" evidence="1">
    <location>
        <begin position="218"/>
        <end position="237"/>
    </location>
</feature>
<feature type="transmembrane region" description="Helical" evidence="1">
    <location>
        <begin position="130"/>
        <end position="147"/>
    </location>
</feature>
<keyword evidence="1" id="KW-0472">Membrane</keyword>
<keyword evidence="1" id="KW-0812">Transmembrane</keyword>